<proteinExistence type="predicted"/>
<evidence type="ECO:0000313" key="2">
    <source>
        <dbReference type="EMBL" id="GGP13885.1"/>
    </source>
</evidence>
<reference evidence="2" key="2">
    <citation type="submission" date="2020-09" db="EMBL/GenBank/DDBJ databases">
        <authorList>
            <person name="Sun Q."/>
            <person name="Zhou Y."/>
        </authorList>
    </citation>
    <scope>NUCLEOTIDE SEQUENCE</scope>
    <source>
        <strain evidence="2">CGMCC 4.7430</strain>
    </source>
</reference>
<keyword evidence="3" id="KW-1185">Reference proteome</keyword>
<dbReference type="Proteomes" id="UP000660745">
    <property type="component" value="Unassembled WGS sequence"/>
</dbReference>
<dbReference type="RefSeq" id="WP_189142806.1">
    <property type="nucleotide sequence ID" value="NZ_BMNK01000015.1"/>
</dbReference>
<comment type="caution">
    <text evidence="2">The sequence shown here is derived from an EMBL/GenBank/DDBJ whole genome shotgun (WGS) entry which is preliminary data.</text>
</comment>
<evidence type="ECO:0000256" key="1">
    <source>
        <dbReference type="SAM" id="MobiDB-lite"/>
    </source>
</evidence>
<evidence type="ECO:0008006" key="4">
    <source>
        <dbReference type="Google" id="ProtNLM"/>
    </source>
</evidence>
<name>A0A918ABX6_9ACTN</name>
<reference evidence="2" key="1">
    <citation type="journal article" date="2014" name="Int. J. Syst. Evol. Microbiol.">
        <title>Complete genome sequence of Corynebacterium casei LMG S-19264T (=DSM 44701T), isolated from a smear-ripened cheese.</title>
        <authorList>
            <consortium name="US DOE Joint Genome Institute (JGI-PGF)"/>
            <person name="Walter F."/>
            <person name="Albersmeier A."/>
            <person name="Kalinowski J."/>
            <person name="Ruckert C."/>
        </authorList>
    </citation>
    <scope>NUCLEOTIDE SEQUENCE</scope>
    <source>
        <strain evidence="2">CGMCC 4.7430</strain>
    </source>
</reference>
<accession>A0A918ABX6</accession>
<dbReference type="EMBL" id="BMNK01000015">
    <property type="protein sequence ID" value="GGP13885.1"/>
    <property type="molecule type" value="Genomic_DNA"/>
</dbReference>
<organism evidence="2 3">
    <name type="scientific">Nonomuraea glycinis</name>
    <dbReference type="NCBI Taxonomy" id="2047744"/>
    <lineage>
        <taxon>Bacteria</taxon>
        <taxon>Bacillati</taxon>
        <taxon>Actinomycetota</taxon>
        <taxon>Actinomycetes</taxon>
        <taxon>Streptosporangiales</taxon>
        <taxon>Streptosporangiaceae</taxon>
        <taxon>Nonomuraea</taxon>
    </lineage>
</organism>
<protein>
    <recommendedName>
        <fullName evidence="4">Alkaline ceramidase</fullName>
    </recommendedName>
</protein>
<sequence>MRVGHGTVMLPVPAGTPMGGYLDRPGPSTGVLDPLEVTAITWYDGRRRFALAVADVICVNEDLAARARAAVPEAGELWLAATHTHAGPETGCVPGGAPTPQPWRDLIAEATRAAVLRAVATERPASGQVRQGELREVGGDRSRPSGTPVVPLDVLVVRDPAGRTSGVLVVLPVHPTVLPAAGRLISADLVGAVRAALRARLGPGVWVVVATGAAGDISTRHTRRGTDRAELDRLGAVVAERCLELLNPTDPSPEPDGVTTRPDHSLESPGRTDQGREPEGVSWAGRRVRLGRVDGNGDPAALVAALRAAHAEALASGDPVAVRMARSRLDGARVLTGSAPARPTLDAAVGAARLGGVALAALPGEPFLGVRDLIRASRPEPVLVLGYVNGYPGYLPTADAYARAEYEVLAAQAAPGSAERLARTAADLLHELDERRGR</sequence>
<gene>
    <name evidence="2" type="ORF">GCM10012278_67450</name>
</gene>
<evidence type="ECO:0000313" key="3">
    <source>
        <dbReference type="Proteomes" id="UP000660745"/>
    </source>
</evidence>
<feature type="region of interest" description="Disordered" evidence="1">
    <location>
        <begin position="245"/>
        <end position="283"/>
    </location>
</feature>
<dbReference type="AlphaFoldDB" id="A0A918ABX6"/>